<dbReference type="VEuPathDB" id="FungiDB:SDRG_03880"/>
<gene>
    <name evidence="6" type="ORF">SDRG_03880</name>
</gene>
<reference evidence="6 7" key="1">
    <citation type="submission" date="2012-04" db="EMBL/GenBank/DDBJ databases">
        <title>The Genome Sequence of Saprolegnia declina VS20.</title>
        <authorList>
            <consortium name="The Broad Institute Genome Sequencing Platform"/>
            <person name="Russ C."/>
            <person name="Nusbaum C."/>
            <person name="Tyler B."/>
            <person name="van West P."/>
            <person name="Dieguez-Uribeondo J."/>
            <person name="de Bruijn I."/>
            <person name="Tripathy S."/>
            <person name="Jiang R."/>
            <person name="Young S.K."/>
            <person name="Zeng Q."/>
            <person name="Gargeya S."/>
            <person name="Fitzgerald M."/>
            <person name="Haas B."/>
            <person name="Abouelleil A."/>
            <person name="Alvarado L."/>
            <person name="Arachchi H.M."/>
            <person name="Berlin A."/>
            <person name="Chapman S.B."/>
            <person name="Goldberg J."/>
            <person name="Griggs A."/>
            <person name="Gujja S."/>
            <person name="Hansen M."/>
            <person name="Howarth C."/>
            <person name="Imamovic A."/>
            <person name="Larimer J."/>
            <person name="McCowen C."/>
            <person name="Montmayeur A."/>
            <person name="Murphy C."/>
            <person name="Neiman D."/>
            <person name="Pearson M."/>
            <person name="Priest M."/>
            <person name="Roberts A."/>
            <person name="Saif S."/>
            <person name="Shea T."/>
            <person name="Sisk P."/>
            <person name="Sykes S."/>
            <person name="Wortman J."/>
            <person name="Nusbaum C."/>
            <person name="Birren B."/>
        </authorList>
    </citation>
    <scope>NUCLEOTIDE SEQUENCE [LARGE SCALE GENOMIC DNA]</scope>
    <source>
        <strain evidence="6 7">VS20</strain>
    </source>
</reference>
<dbReference type="InterPro" id="IPR000719">
    <property type="entry name" value="Prot_kinase_dom"/>
</dbReference>
<dbReference type="eggNOG" id="KOG4177">
    <property type="taxonomic scope" value="Eukaryota"/>
</dbReference>
<dbReference type="InterPro" id="IPR011009">
    <property type="entry name" value="Kinase-like_dom_sf"/>
</dbReference>
<dbReference type="Gene3D" id="1.10.510.10">
    <property type="entry name" value="Transferase(Phosphotransferase) domain 1"/>
    <property type="match status" value="1"/>
</dbReference>
<feature type="compositionally biased region" description="Basic and acidic residues" evidence="4">
    <location>
        <begin position="33"/>
        <end position="44"/>
    </location>
</feature>
<keyword evidence="1" id="KW-0677">Repeat</keyword>
<feature type="repeat" description="ANK" evidence="3">
    <location>
        <begin position="668"/>
        <end position="700"/>
    </location>
</feature>
<dbReference type="RefSeq" id="XP_008607746.1">
    <property type="nucleotide sequence ID" value="XM_008609524.1"/>
</dbReference>
<keyword evidence="6" id="KW-0418">Kinase</keyword>
<dbReference type="OMA" id="FEHECEC"/>
<dbReference type="Gene3D" id="1.25.40.20">
    <property type="entry name" value="Ankyrin repeat-containing domain"/>
    <property type="match status" value="1"/>
</dbReference>
<dbReference type="InterPro" id="IPR050776">
    <property type="entry name" value="Ank_Repeat/CDKN_Inhibitor"/>
</dbReference>
<dbReference type="EMBL" id="JH767140">
    <property type="protein sequence ID" value="EQC38922.1"/>
    <property type="molecule type" value="Genomic_DNA"/>
</dbReference>
<keyword evidence="7" id="KW-1185">Reference proteome</keyword>
<dbReference type="GO" id="GO:0004674">
    <property type="term" value="F:protein serine/threonine kinase activity"/>
    <property type="evidence" value="ECO:0007669"/>
    <property type="project" value="UniProtKB-KW"/>
</dbReference>
<dbReference type="eggNOG" id="KOG1187">
    <property type="taxonomic scope" value="Eukaryota"/>
</dbReference>
<dbReference type="PANTHER" id="PTHR24201">
    <property type="entry name" value="ANK_REP_REGION DOMAIN-CONTAINING PROTEIN"/>
    <property type="match status" value="1"/>
</dbReference>
<keyword evidence="2 3" id="KW-0040">ANK repeat</keyword>
<evidence type="ECO:0000259" key="5">
    <source>
        <dbReference type="PROSITE" id="PS50011"/>
    </source>
</evidence>
<sequence>MGSKHSVVKKTEPKPRLRSPDERVQQLEQTEAALEKEQRERAPEVEAPPSQHETKLESYSAQVAGMQSLDEAATVSLTADVRRLAEDRALHVMQQRLNAVPHVDDATFEPIPGPLHFDERDFPFMRLTPGRLRDGTLVLRIQLEFPFKNDEEARLRLKQTLAIMHALDGGDGTLLRLIGGCDLDSDDPIAYVEHVTGIGLSTYLMNQQNATWAEKLWIASQVAKAIAHIHNVECMHRDVSWSRIFVEATGNVTVFASFMLRQVQAYESYLSSGIAEHRWGAPETLATADGSATTSTDKIDIFGLGLILISLVTRDLPFTYIMKRSGRGGPIDDDLLAARLVKRETAIPMLTQPFEHECECPSKEYKTLAFECITYDPERRPTAPEAARRLETIRHAYSGGTIKTPDNAKVDLTIELLKTSGVLYVPDFGDSYDMWCEIKIDDGNYYPIQLEPVTGSADHLFNQEATLKDIEPLSHSVKLVHKTSPTFTSTQTIGKVSIPLMDLLTLEDSLTALRKKTFVIFKEGDIVGVVEIAVRFGARLRGYLELFERQTTEHLRNNTEDGQSTLDLRKKRDLAAQALGLPSLINTRRPTPREEINFTGVVAALPLKHPVRMTPNVPSLAGLTASAKRLETVGRELRLHTAASNGELDEVDALLKEKVDPNCSEKLLARTPLHSASLRGNVAVVKRLLQADANINALEANGCTPLDLATRAGHLDVCALLQAADTSFQSKSGGAKGTKFCPEPNMP</sequence>
<dbReference type="AlphaFoldDB" id="T0S7Z6"/>
<dbReference type="Pfam" id="PF00069">
    <property type="entry name" value="Pkinase"/>
    <property type="match status" value="1"/>
</dbReference>
<evidence type="ECO:0000256" key="3">
    <source>
        <dbReference type="PROSITE-ProRule" id="PRU00023"/>
    </source>
</evidence>
<dbReference type="Proteomes" id="UP000030762">
    <property type="component" value="Unassembled WGS sequence"/>
</dbReference>
<dbReference type="GeneID" id="19944607"/>
<feature type="region of interest" description="Disordered" evidence="4">
    <location>
        <begin position="1"/>
        <end position="55"/>
    </location>
</feature>
<dbReference type="PROSITE" id="PS50011">
    <property type="entry name" value="PROTEIN_KINASE_DOM"/>
    <property type="match status" value="1"/>
</dbReference>
<dbReference type="SMART" id="SM00248">
    <property type="entry name" value="ANK"/>
    <property type="match status" value="3"/>
</dbReference>
<dbReference type="InParanoid" id="T0S7Z6"/>
<dbReference type="Pfam" id="PF12796">
    <property type="entry name" value="Ank_2"/>
    <property type="match status" value="1"/>
</dbReference>
<keyword evidence="6" id="KW-0808">Transferase</keyword>
<organism evidence="6 7">
    <name type="scientific">Saprolegnia diclina (strain VS20)</name>
    <dbReference type="NCBI Taxonomy" id="1156394"/>
    <lineage>
        <taxon>Eukaryota</taxon>
        <taxon>Sar</taxon>
        <taxon>Stramenopiles</taxon>
        <taxon>Oomycota</taxon>
        <taxon>Saprolegniomycetes</taxon>
        <taxon>Saprolegniales</taxon>
        <taxon>Saprolegniaceae</taxon>
        <taxon>Saprolegnia</taxon>
    </lineage>
</organism>
<dbReference type="SUPFAM" id="SSF56112">
    <property type="entry name" value="Protein kinase-like (PK-like)"/>
    <property type="match status" value="1"/>
</dbReference>
<protein>
    <submittedName>
        <fullName evidence="6">Serine/threonine protein kinase</fullName>
    </submittedName>
</protein>
<feature type="domain" description="Protein kinase" evidence="5">
    <location>
        <begin position="97"/>
        <end position="398"/>
    </location>
</feature>
<evidence type="ECO:0000256" key="4">
    <source>
        <dbReference type="SAM" id="MobiDB-lite"/>
    </source>
</evidence>
<dbReference type="GO" id="GO:0005524">
    <property type="term" value="F:ATP binding"/>
    <property type="evidence" value="ECO:0007669"/>
    <property type="project" value="InterPro"/>
</dbReference>
<dbReference type="STRING" id="1156394.T0S7Z6"/>
<dbReference type="OrthoDB" id="4062651at2759"/>
<dbReference type="InterPro" id="IPR002110">
    <property type="entry name" value="Ankyrin_rpt"/>
</dbReference>
<dbReference type="PROSITE" id="PS50088">
    <property type="entry name" value="ANK_REPEAT"/>
    <property type="match status" value="1"/>
</dbReference>
<keyword evidence="6" id="KW-0723">Serine/threonine-protein kinase</keyword>
<dbReference type="PROSITE" id="PS50297">
    <property type="entry name" value="ANK_REP_REGION"/>
    <property type="match status" value="1"/>
</dbReference>
<proteinExistence type="predicted"/>
<name>T0S7Z6_SAPDV</name>
<evidence type="ECO:0000256" key="2">
    <source>
        <dbReference type="ARBA" id="ARBA00023043"/>
    </source>
</evidence>
<evidence type="ECO:0000256" key="1">
    <source>
        <dbReference type="ARBA" id="ARBA00022737"/>
    </source>
</evidence>
<dbReference type="SUPFAM" id="SSF48403">
    <property type="entry name" value="Ankyrin repeat"/>
    <property type="match status" value="1"/>
</dbReference>
<accession>T0S7Z6</accession>
<dbReference type="InterPro" id="IPR036770">
    <property type="entry name" value="Ankyrin_rpt-contain_sf"/>
</dbReference>
<evidence type="ECO:0000313" key="7">
    <source>
        <dbReference type="Proteomes" id="UP000030762"/>
    </source>
</evidence>
<evidence type="ECO:0000313" key="6">
    <source>
        <dbReference type="EMBL" id="EQC38922.1"/>
    </source>
</evidence>
<feature type="compositionally biased region" description="Basic and acidic residues" evidence="4">
    <location>
        <begin position="9"/>
        <end position="25"/>
    </location>
</feature>